<protein>
    <submittedName>
        <fullName evidence="2">Uncharacterized protein</fullName>
    </submittedName>
</protein>
<gene>
    <name evidence="2" type="ORF">MKW94_017804</name>
</gene>
<organism evidence="2 3">
    <name type="scientific">Papaver nudicaule</name>
    <name type="common">Iceland poppy</name>
    <dbReference type="NCBI Taxonomy" id="74823"/>
    <lineage>
        <taxon>Eukaryota</taxon>
        <taxon>Viridiplantae</taxon>
        <taxon>Streptophyta</taxon>
        <taxon>Embryophyta</taxon>
        <taxon>Tracheophyta</taxon>
        <taxon>Spermatophyta</taxon>
        <taxon>Magnoliopsida</taxon>
        <taxon>Ranunculales</taxon>
        <taxon>Papaveraceae</taxon>
        <taxon>Papaveroideae</taxon>
        <taxon>Papaver</taxon>
    </lineage>
</organism>
<accession>A0AA41VAN8</accession>
<dbReference type="Pfam" id="PF03492">
    <property type="entry name" value="Methyltransf_7"/>
    <property type="match status" value="1"/>
</dbReference>
<sequence>MEQVSRPLHMNGGMSETSYSSNSSAQKKAINMTKAMLEEAILDINIRFYSSNVSPTEKMNKLCVADLGCSSGPNTLLVVSFLLDAVYKNCREHHMVTPEILVFLNDLPGNDFNTLFKYLENFHNQLRKKGDRFGPCFVAGMPGTFYGRLFPSGTLHFAHSSYCLHWLSQVTTAAVLLAPKFVIRELIYISKSSPPSVIEAYLKQFTNDIRVFLECRSEELVDGGRMVLTLIGRRSSDPTSIECCTLPELLGMALKDMVIKVYIQ</sequence>
<dbReference type="GO" id="GO:0008168">
    <property type="term" value="F:methyltransferase activity"/>
    <property type="evidence" value="ECO:0007669"/>
    <property type="project" value="InterPro"/>
</dbReference>
<dbReference type="EMBL" id="JAJJMA010183976">
    <property type="protein sequence ID" value="MCL7037851.1"/>
    <property type="molecule type" value="Genomic_DNA"/>
</dbReference>
<dbReference type="SUPFAM" id="SSF53335">
    <property type="entry name" value="S-adenosyl-L-methionine-dependent methyltransferases"/>
    <property type="match status" value="1"/>
</dbReference>
<dbReference type="PANTHER" id="PTHR31009">
    <property type="entry name" value="S-ADENOSYL-L-METHIONINE:CARBOXYL METHYLTRANSFERASE FAMILY PROTEIN"/>
    <property type="match status" value="1"/>
</dbReference>
<dbReference type="InterPro" id="IPR029063">
    <property type="entry name" value="SAM-dependent_MTases_sf"/>
</dbReference>
<dbReference type="Gene3D" id="3.40.50.150">
    <property type="entry name" value="Vaccinia Virus protein VP39"/>
    <property type="match status" value="1"/>
</dbReference>
<keyword evidence="3" id="KW-1185">Reference proteome</keyword>
<name>A0AA41VAN8_PAPNU</name>
<dbReference type="AlphaFoldDB" id="A0AA41VAN8"/>
<evidence type="ECO:0000313" key="2">
    <source>
        <dbReference type="EMBL" id="MCL7037851.1"/>
    </source>
</evidence>
<feature type="region of interest" description="Disordered" evidence="1">
    <location>
        <begin position="1"/>
        <end position="22"/>
    </location>
</feature>
<evidence type="ECO:0000313" key="3">
    <source>
        <dbReference type="Proteomes" id="UP001177140"/>
    </source>
</evidence>
<comment type="caution">
    <text evidence="2">The sequence shown here is derived from an EMBL/GenBank/DDBJ whole genome shotgun (WGS) entry which is preliminary data.</text>
</comment>
<evidence type="ECO:0000256" key="1">
    <source>
        <dbReference type="SAM" id="MobiDB-lite"/>
    </source>
</evidence>
<reference evidence="2" key="1">
    <citation type="submission" date="2022-03" db="EMBL/GenBank/DDBJ databases">
        <title>A functionally conserved STORR gene fusion in Papaver species that diverged 16.8 million years ago.</title>
        <authorList>
            <person name="Catania T."/>
        </authorList>
    </citation>
    <scope>NUCLEOTIDE SEQUENCE</scope>
    <source>
        <strain evidence="2">S-191538</strain>
    </source>
</reference>
<proteinExistence type="predicted"/>
<dbReference type="Proteomes" id="UP001177140">
    <property type="component" value="Unassembled WGS sequence"/>
</dbReference>
<dbReference type="InterPro" id="IPR005299">
    <property type="entry name" value="MeTrfase_7"/>
</dbReference>